<dbReference type="AlphaFoldDB" id="W9VB45"/>
<dbReference type="OrthoDB" id="9795302at2"/>
<feature type="region of interest" description="Disordered" evidence="2">
    <location>
        <begin position="1"/>
        <end position="26"/>
    </location>
</feature>
<dbReference type="InterPro" id="IPR036411">
    <property type="entry name" value="TorD-like_sf"/>
</dbReference>
<dbReference type="PANTHER" id="PTHR34227">
    <property type="entry name" value="CHAPERONE PROTEIN YCDY"/>
    <property type="match status" value="1"/>
</dbReference>
<dbReference type="RefSeq" id="WP_043755431.1">
    <property type="nucleotide sequence ID" value="NZ_AONC01000045.1"/>
</dbReference>
<accession>W9VB45</accession>
<dbReference type="Gene3D" id="1.10.3480.10">
    <property type="entry name" value="TorD-like"/>
    <property type="match status" value="1"/>
</dbReference>
<evidence type="ECO:0000313" key="3">
    <source>
        <dbReference type="EMBL" id="EXJ14171.1"/>
    </source>
</evidence>
<organism evidence="3 4">
    <name type="scientific">Imhoffiella purpurea</name>
    <dbReference type="NCBI Taxonomy" id="1249627"/>
    <lineage>
        <taxon>Bacteria</taxon>
        <taxon>Pseudomonadati</taxon>
        <taxon>Pseudomonadota</taxon>
        <taxon>Gammaproteobacteria</taxon>
        <taxon>Chromatiales</taxon>
        <taxon>Chromatiaceae</taxon>
        <taxon>Imhoffiella</taxon>
    </lineage>
</organism>
<dbReference type="EMBL" id="AONC01000045">
    <property type="protein sequence ID" value="EXJ14171.1"/>
    <property type="molecule type" value="Genomic_DNA"/>
</dbReference>
<dbReference type="InterPro" id="IPR020945">
    <property type="entry name" value="DMSO/NO3_reduct_chaperone"/>
</dbReference>
<dbReference type="InterPro" id="IPR050289">
    <property type="entry name" value="TorD/DmsD_chaperones"/>
</dbReference>
<protein>
    <submittedName>
        <fullName evidence="3">Cytoplasmic chaperone TorD</fullName>
    </submittedName>
</protein>
<keyword evidence="1" id="KW-0143">Chaperone</keyword>
<proteinExistence type="predicted"/>
<evidence type="ECO:0000256" key="1">
    <source>
        <dbReference type="ARBA" id="ARBA00023186"/>
    </source>
</evidence>
<reference evidence="3 4" key="1">
    <citation type="submission" date="2012-11" db="EMBL/GenBank/DDBJ databases">
        <title>Genome assembly of Thiorhodococcus sp. AK35.</title>
        <authorList>
            <person name="Nupur N."/>
            <person name="Khatri I."/>
            <person name="Subramanian S."/>
            <person name="Pinnaka A."/>
        </authorList>
    </citation>
    <scope>NUCLEOTIDE SEQUENCE [LARGE SCALE GENOMIC DNA]</scope>
    <source>
        <strain evidence="3 4">AK35</strain>
    </source>
</reference>
<dbReference type="SUPFAM" id="SSF89155">
    <property type="entry name" value="TorD-like"/>
    <property type="match status" value="1"/>
</dbReference>
<gene>
    <name evidence="3" type="ORF">D779_2842</name>
</gene>
<evidence type="ECO:0000256" key="2">
    <source>
        <dbReference type="SAM" id="MobiDB-lite"/>
    </source>
</evidence>
<keyword evidence="4" id="KW-1185">Reference proteome</keyword>
<dbReference type="Proteomes" id="UP000019460">
    <property type="component" value="Unassembled WGS sequence"/>
</dbReference>
<dbReference type="STRING" id="1249627.D779_2842"/>
<name>W9VB45_9GAMM</name>
<dbReference type="PANTHER" id="PTHR34227:SF1">
    <property type="entry name" value="DIMETHYL SULFOXIDE REDUCTASE CHAPERONE-RELATED"/>
    <property type="match status" value="1"/>
</dbReference>
<dbReference type="eggNOG" id="COG3381">
    <property type="taxonomic scope" value="Bacteria"/>
</dbReference>
<sequence length="205" mass="22546">MVSRDIETRGAGVGPEARSDRGAGPSPEDLRCLAILLSMPEEGALEALREMAEQAPWLKSAVAELEGMPLDRWQAEHTRLFVNGYPKTPCPPFESAYRQGQMGGTMASDLAAFYRRAGLEPEGAAADYLGTLLDCAAYLADLVRSAEPDSGQCLIDALERELWEEHLFRWLPRFAGDLRQASELRLYRVLGERLGAMCEDVDDGA</sequence>
<dbReference type="Pfam" id="PF02613">
    <property type="entry name" value="Nitrate_red_del"/>
    <property type="match status" value="1"/>
</dbReference>
<evidence type="ECO:0000313" key="4">
    <source>
        <dbReference type="Proteomes" id="UP000019460"/>
    </source>
</evidence>
<comment type="caution">
    <text evidence="3">The sequence shown here is derived from an EMBL/GenBank/DDBJ whole genome shotgun (WGS) entry which is preliminary data.</text>
</comment>